<gene>
    <name evidence="2" type="ORF">PMAYCL1PPCAC_19761</name>
</gene>
<sequence length="96" mass="9648">TLPAAPVVAADVVSDDSELARDNGFTTPFTAVFEIPLVLGSWGPNAGTPVSSSSSSLLSSSSSFFFSTLFTASSSSSSSSPSSSTSSSSESCFSLF</sequence>
<keyword evidence="3" id="KW-1185">Reference proteome</keyword>
<feature type="non-terminal residue" evidence="2">
    <location>
        <position position="1"/>
    </location>
</feature>
<name>A0AAN5CRS4_9BILA</name>
<feature type="region of interest" description="Disordered" evidence="1">
    <location>
        <begin position="72"/>
        <end position="96"/>
    </location>
</feature>
<dbReference type="AlphaFoldDB" id="A0AAN5CRS4"/>
<evidence type="ECO:0000313" key="3">
    <source>
        <dbReference type="Proteomes" id="UP001328107"/>
    </source>
</evidence>
<reference evidence="3" key="1">
    <citation type="submission" date="2022-10" db="EMBL/GenBank/DDBJ databases">
        <title>Genome assembly of Pristionchus species.</title>
        <authorList>
            <person name="Yoshida K."/>
            <person name="Sommer R.J."/>
        </authorList>
    </citation>
    <scope>NUCLEOTIDE SEQUENCE [LARGE SCALE GENOMIC DNA]</scope>
    <source>
        <strain evidence="3">RS5460</strain>
    </source>
</reference>
<dbReference type="Proteomes" id="UP001328107">
    <property type="component" value="Unassembled WGS sequence"/>
</dbReference>
<accession>A0AAN5CRS4</accession>
<comment type="caution">
    <text evidence="2">The sequence shown here is derived from an EMBL/GenBank/DDBJ whole genome shotgun (WGS) entry which is preliminary data.</text>
</comment>
<evidence type="ECO:0000313" key="2">
    <source>
        <dbReference type="EMBL" id="GMR49566.1"/>
    </source>
</evidence>
<organism evidence="2 3">
    <name type="scientific">Pristionchus mayeri</name>
    <dbReference type="NCBI Taxonomy" id="1317129"/>
    <lineage>
        <taxon>Eukaryota</taxon>
        <taxon>Metazoa</taxon>
        <taxon>Ecdysozoa</taxon>
        <taxon>Nematoda</taxon>
        <taxon>Chromadorea</taxon>
        <taxon>Rhabditida</taxon>
        <taxon>Rhabditina</taxon>
        <taxon>Diplogasteromorpha</taxon>
        <taxon>Diplogasteroidea</taxon>
        <taxon>Neodiplogasteridae</taxon>
        <taxon>Pristionchus</taxon>
    </lineage>
</organism>
<dbReference type="EMBL" id="BTRK01000004">
    <property type="protein sequence ID" value="GMR49566.1"/>
    <property type="molecule type" value="Genomic_DNA"/>
</dbReference>
<feature type="non-terminal residue" evidence="2">
    <location>
        <position position="96"/>
    </location>
</feature>
<evidence type="ECO:0000256" key="1">
    <source>
        <dbReference type="SAM" id="MobiDB-lite"/>
    </source>
</evidence>
<proteinExistence type="predicted"/>
<protein>
    <submittedName>
        <fullName evidence="2">Uncharacterized protein</fullName>
    </submittedName>
</protein>